<dbReference type="InterPro" id="IPR005631">
    <property type="entry name" value="SDH"/>
</dbReference>
<keyword evidence="3" id="KW-0143">Chaperone</keyword>
<dbReference type="GO" id="GO:0006099">
    <property type="term" value="P:tricarboxylic acid cycle"/>
    <property type="evidence" value="ECO:0007669"/>
    <property type="project" value="TreeGrafter"/>
</dbReference>
<organism evidence="4 5">
    <name type="scientific">Rhodovulum marinum</name>
    <dbReference type="NCBI Taxonomy" id="320662"/>
    <lineage>
        <taxon>Bacteria</taxon>
        <taxon>Pseudomonadati</taxon>
        <taxon>Pseudomonadota</taxon>
        <taxon>Alphaproteobacteria</taxon>
        <taxon>Rhodobacterales</taxon>
        <taxon>Paracoccaceae</taxon>
        <taxon>Rhodovulum</taxon>
    </lineage>
</organism>
<dbReference type="Pfam" id="PF03937">
    <property type="entry name" value="Sdh5"/>
    <property type="match status" value="1"/>
</dbReference>
<evidence type="ECO:0000256" key="2">
    <source>
        <dbReference type="ARBA" id="ARBA00019418"/>
    </source>
</evidence>
<dbReference type="PANTHER" id="PTHR12469:SF2">
    <property type="entry name" value="SUCCINATE DEHYDROGENASE ASSEMBLY FACTOR 2, MITOCHONDRIAL"/>
    <property type="match status" value="1"/>
</dbReference>
<evidence type="ECO:0000313" key="5">
    <source>
        <dbReference type="Proteomes" id="UP000294835"/>
    </source>
</evidence>
<gene>
    <name evidence="4" type="ORF">EV662_105143</name>
</gene>
<evidence type="ECO:0000256" key="3">
    <source>
        <dbReference type="ARBA" id="ARBA00023186"/>
    </source>
</evidence>
<comment type="similarity">
    <text evidence="1">Belongs to the SdhE FAD assembly factor family.</text>
</comment>
<evidence type="ECO:0000313" key="4">
    <source>
        <dbReference type="EMBL" id="TCP41396.1"/>
    </source>
</evidence>
<dbReference type="SUPFAM" id="SSF109910">
    <property type="entry name" value="YgfY-like"/>
    <property type="match status" value="1"/>
</dbReference>
<evidence type="ECO:0000256" key="1">
    <source>
        <dbReference type="ARBA" id="ARBA00008571"/>
    </source>
</evidence>
<dbReference type="PANTHER" id="PTHR12469">
    <property type="entry name" value="PROTEIN EMI5 HOMOLOG, MITOCHONDRIAL"/>
    <property type="match status" value="1"/>
</dbReference>
<keyword evidence="5" id="KW-1185">Reference proteome</keyword>
<dbReference type="EMBL" id="SLXP01000005">
    <property type="protein sequence ID" value="TCP41396.1"/>
    <property type="molecule type" value="Genomic_DNA"/>
</dbReference>
<proteinExistence type="inferred from homology"/>
<name>A0A4V2SR69_9RHOB</name>
<dbReference type="OrthoDB" id="9807264at2"/>
<reference evidence="4 5" key="1">
    <citation type="submission" date="2019-03" db="EMBL/GenBank/DDBJ databases">
        <title>Genomic Encyclopedia of Type Strains, Phase IV (KMG-IV): sequencing the most valuable type-strain genomes for metagenomic binning, comparative biology and taxonomic classification.</title>
        <authorList>
            <person name="Goeker M."/>
        </authorList>
    </citation>
    <scope>NUCLEOTIDE SEQUENCE [LARGE SCALE GENOMIC DNA]</scope>
    <source>
        <strain evidence="4 5">DSM 18063</strain>
    </source>
</reference>
<dbReference type="RefSeq" id="WP_132461965.1">
    <property type="nucleotide sequence ID" value="NZ_SLXP01000005.1"/>
</dbReference>
<accession>A0A4V2SR69</accession>
<dbReference type="InterPro" id="IPR036714">
    <property type="entry name" value="SDH_sf"/>
</dbReference>
<protein>
    <recommendedName>
        <fullName evidence="2">FAD assembly factor SdhE</fullName>
    </recommendedName>
</protein>
<dbReference type="Gene3D" id="1.10.150.250">
    <property type="entry name" value="Flavinator of succinate dehydrogenase"/>
    <property type="match status" value="1"/>
</dbReference>
<dbReference type="AlphaFoldDB" id="A0A4V2SR69"/>
<dbReference type="Proteomes" id="UP000294835">
    <property type="component" value="Unassembled WGS sequence"/>
</dbReference>
<sequence length="85" mass="9380">MTESTEARRKRMHIRAWRRGTKEMDLILGGYADAHLAAMDAPALEAFDALLAEDDHDLYQWVTGQVPPPARHAPLVDALAARTAG</sequence>
<comment type="caution">
    <text evidence="4">The sequence shown here is derived from an EMBL/GenBank/DDBJ whole genome shotgun (WGS) entry which is preliminary data.</text>
</comment>